<organism evidence="1 2">
    <name type="scientific">Aquatica leii</name>
    <dbReference type="NCBI Taxonomy" id="1421715"/>
    <lineage>
        <taxon>Eukaryota</taxon>
        <taxon>Metazoa</taxon>
        <taxon>Ecdysozoa</taxon>
        <taxon>Arthropoda</taxon>
        <taxon>Hexapoda</taxon>
        <taxon>Insecta</taxon>
        <taxon>Pterygota</taxon>
        <taxon>Neoptera</taxon>
        <taxon>Endopterygota</taxon>
        <taxon>Coleoptera</taxon>
        <taxon>Polyphaga</taxon>
        <taxon>Elateriformia</taxon>
        <taxon>Elateroidea</taxon>
        <taxon>Lampyridae</taxon>
        <taxon>Luciolinae</taxon>
        <taxon>Aquatica</taxon>
    </lineage>
</organism>
<comment type="caution">
    <text evidence="1">The sequence shown here is derived from an EMBL/GenBank/DDBJ whole genome shotgun (WGS) entry which is preliminary data.</text>
</comment>
<evidence type="ECO:0008006" key="3">
    <source>
        <dbReference type="Google" id="ProtNLM"/>
    </source>
</evidence>
<dbReference type="PANTHER" id="PTHR45749">
    <property type="match status" value="1"/>
</dbReference>
<reference evidence="2" key="1">
    <citation type="submission" date="2023-01" db="EMBL/GenBank/DDBJ databases">
        <title>Key to firefly adult light organ development and bioluminescence: homeobox transcription factors regulate luciferase expression and transportation to peroxisome.</title>
        <authorList>
            <person name="Fu X."/>
        </authorList>
    </citation>
    <scope>NUCLEOTIDE SEQUENCE [LARGE SCALE GENOMIC DNA]</scope>
</reference>
<dbReference type="Proteomes" id="UP001353858">
    <property type="component" value="Unassembled WGS sequence"/>
</dbReference>
<evidence type="ECO:0000313" key="1">
    <source>
        <dbReference type="EMBL" id="KAK4878990.1"/>
    </source>
</evidence>
<dbReference type="EMBL" id="JARPUR010000003">
    <property type="protein sequence ID" value="KAK4878990.1"/>
    <property type="molecule type" value="Genomic_DNA"/>
</dbReference>
<name>A0AAN7Q439_9COLE</name>
<accession>A0AAN7Q439</accession>
<protein>
    <recommendedName>
        <fullName evidence="3">DUF4371 domain-containing protein</fullName>
    </recommendedName>
</protein>
<sequence length="126" mass="14701">MRQFVKTRTSINQVIISQINTETQRSEEVLRRLVEITLYLAENDIAFRGSSSKVFTKNNGNFLGFLQLLGKFDAVLLEHLRRVTNRETKFHLLSVSIQNEIINMLGSKVKESIIKKIKTAKYFYYK</sequence>
<evidence type="ECO:0000313" key="2">
    <source>
        <dbReference type="Proteomes" id="UP001353858"/>
    </source>
</evidence>
<proteinExistence type="predicted"/>
<dbReference type="PANTHER" id="PTHR45749:SF35">
    <property type="entry name" value="AC-LIKE TRANSPOSASE-RELATED"/>
    <property type="match status" value="1"/>
</dbReference>
<dbReference type="AlphaFoldDB" id="A0AAN7Q439"/>
<gene>
    <name evidence="1" type="ORF">RN001_007136</name>
</gene>
<keyword evidence="2" id="KW-1185">Reference proteome</keyword>